<dbReference type="STRING" id="1307761.L21SP2_0113"/>
<gene>
    <name evidence="1" type="ORF">L21SP2_0113</name>
</gene>
<dbReference type="Proteomes" id="UP000018680">
    <property type="component" value="Chromosome"/>
</dbReference>
<dbReference type="EMBL" id="CP006939">
    <property type="protein sequence ID" value="AHC13557.1"/>
    <property type="molecule type" value="Genomic_DNA"/>
</dbReference>
<sequence length="57" mass="6226">MSAMPRFFQKKSGAGIANFLLIDDYISNIMKTRANSYIQIILSQPVNGYVTDVGGGL</sequence>
<evidence type="ECO:0000313" key="1">
    <source>
        <dbReference type="EMBL" id="AHC13557.1"/>
    </source>
</evidence>
<protein>
    <submittedName>
        <fullName evidence="1">Uncharacterized protein</fullName>
    </submittedName>
</protein>
<dbReference type="AlphaFoldDB" id="V5WCQ8"/>
<accession>V5WCQ8</accession>
<dbReference type="HOGENOM" id="CLU_2994103_0_0_12"/>
<evidence type="ECO:0000313" key="2">
    <source>
        <dbReference type="Proteomes" id="UP000018680"/>
    </source>
</evidence>
<reference evidence="1 2" key="1">
    <citation type="journal article" date="2015" name="Stand. Genomic Sci.">
        <title>Complete genome sequence and description of Salinispira pacifica gen. nov., sp. nov., a novel spirochaete isolated form a hypersaline microbial mat.</title>
        <authorList>
            <person name="Ben Hania W."/>
            <person name="Joseph M."/>
            <person name="Schumann P."/>
            <person name="Bunk B."/>
            <person name="Fiebig A."/>
            <person name="Sproer C."/>
            <person name="Klenk H.P."/>
            <person name="Fardeau M.L."/>
            <person name="Spring S."/>
        </authorList>
    </citation>
    <scope>NUCLEOTIDE SEQUENCE [LARGE SCALE GENOMIC DNA]</scope>
    <source>
        <strain evidence="1 2">L21-RPul-D2</strain>
    </source>
</reference>
<name>V5WCQ8_9SPIO</name>
<keyword evidence="2" id="KW-1185">Reference proteome</keyword>
<dbReference type="KEGG" id="slr:L21SP2_0113"/>
<organism evidence="1 2">
    <name type="scientific">Salinispira pacifica</name>
    <dbReference type="NCBI Taxonomy" id="1307761"/>
    <lineage>
        <taxon>Bacteria</taxon>
        <taxon>Pseudomonadati</taxon>
        <taxon>Spirochaetota</taxon>
        <taxon>Spirochaetia</taxon>
        <taxon>Spirochaetales</taxon>
        <taxon>Spirochaetaceae</taxon>
        <taxon>Salinispira</taxon>
    </lineage>
</organism>
<proteinExistence type="predicted"/>